<dbReference type="EMBL" id="PPXD01000026">
    <property type="protein sequence ID" value="POH62331.1"/>
    <property type="molecule type" value="Genomic_DNA"/>
</dbReference>
<accession>A0A2S3Z9W7</accession>
<keyword evidence="2" id="KW-1185">Reference proteome</keyword>
<evidence type="ECO:0000313" key="2">
    <source>
        <dbReference type="Proteomes" id="UP000237340"/>
    </source>
</evidence>
<proteinExistence type="predicted"/>
<dbReference type="Proteomes" id="UP000237340">
    <property type="component" value="Unassembled WGS sequence"/>
</dbReference>
<dbReference type="AlphaFoldDB" id="A0A2S3Z9W7"/>
<sequence length="75" mass="8733">MHGLPSSAFFLKNVIPLQISFDILMILFEARLLVAFGFDQPTVREIMTKNPHWWGQSNHISKHVKTFEDFSEFVP</sequence>
<gene>
    <name evidence="1" type="ORF">C3B61_15745</name>
</gene>
<comment type="caution">
    <text evidence="1">The sequence shown here is derived from an EMBL/GenBank/DDBJ whole genome shotgun (WGS) entry which is preliminary data.</text>
</comment>
<reference evidence="1 2" key="1">
    <citation type="submission" date="2018-01" db="EMBL/GenBank/DDBJ databases">
        <title>Cryobacterium sp. nov., from glaciers in China.</title>
        <authorList>
            <person name="Liu Q."/>
            <person name="Xin Y.-H."/>
        </authorList>
    </citation>
    <scope>NUCLEOTIDE SEQUENCE [LARGE SCALE GENOMIC DNA]</scope>
    <source>
        <strain evidence="1 2">TMN-42</strain>
    </source>
</reference>
<evidence type="ECO:0000313" key="1">
    <source>
        <dbReference type="EMBL" id="POH62331.1"/>
    </source>
</evidence>
<protein>
    <submittedName>
        <fullName evidence="1">Uncharacterized protein</fullName>
    </submittedName>
</protein>
<organism evidence="1 2">
    <name type="scientific">Cryobacterium zongtaii</name>
    <dbReference type="NCBI Taxonomy" id="1259217"/>
    <lineage>
        <taxon>Bacteria</taxon>
        <taxon>Bacillati</taxon>
        <taxon>Actinomycetota</taxon>
        <taxon>Actinomycetes</taxon>
        <taxon>Micrococcales</taxon>
        <taxon>Microbacteriaceae</taxon>
        <taxon>Cryobacterium</taxon>
    </lineage>
</organism>
<name>A0A2S3Z9W7_9MICO</name>